<sequence length="546" mass="58397">MKLASHLSEFAILSSFITSTVTARTLGARDDASNANKTAINWGPCDGINSSAPIQCASIPLPIDYSNSSCGKTFEQPLLRVPASNGKSKGSILLNFGGPGAEAMESLAKIAPTLQIMSGGYNDLIAFDPRGTGKSLNFTCFVSAADKATVLMRTPPIGGNSSDVADGFLWALTGMWAENCYDSGKDTGRFLGTAYVVRDMMNIVDALQEDGLLRFWGFSYGTTLGATAAAMFPDKIDRMVLDGVLNPHEYFNGFEEEQFAATDATWTAMFKACVAAGPEKCALARRNATASELEEATYTLIETLKRDPIYYKTSIVDYNFIKNVIVEFLYTPSGWPLLVAALDTLLPGSGGLDPKIMDAVIGAMASAAPSSEALLDGNFGIKCGDKHNRFAALAGARPVLADLRTRSRLLGDVLDMVTLQCARWRMDAAERYEGDFVAKTREPVLIVGNSFDPLTPLVSAKNVSAGLEGSVVLEHKGFGHASLAMFSSCTAATTAAYFVNGTMPKVGATCEVDTPLFDPPPTGATRRSEIDAQSIFARNVRPLRQF</sequence>
<dbReference type="AlphaFoldDB" id="A0A507AUH0"/>
<name>A0A507AUH0_9PEZI</name>
<dbReference type="Gene3D" id="3.40.50.1820">
    <property type="entry name" value="alpha/beta hydrolase"/>
    <property type="match status" value="1"/>
</dbReference>
<dbReference type="PANTHER" id="PTHR43248:SF25">
    <property type="entry name" value="AB HYDROLASE-1 DOMAIN-CONTAINING PROTEIN-RELATED"/>
    <property type="match status" value="1"/>
</dbReference>
<dbReference type="InterPro" id="IPR000073">
    <property type="entry name" value="AB_hydrolase_1"/>
</dbReference>
<comment type="caution">
    <text evidence="6">The sequence shown here is derived from an EMBL/GenBank/DDBJ whole genome shotgun (WGS) entry which is preliminary data.</text>
</comment>
<dbReference type="InterPro" id="IPR013595">
    <property type="entry name" value="Pept_S33_TAP-like_C"/>
</dbReference>
<organism evidence="6 7">
    <name type="scientific">Thyridium curvatum</name>
    <dbReference type="NCBI Taxonomy" id="1093900"/>
    <lineage>
        <taxon>Eukaryota</taxon>
        <taxon>Fungi</taxon>
        <taxon>Dikarya</taxon>
        <taxon>Ascomycota</taxon>
        <taxon>Pezizomycotina</taxon>
        <taxon>Sordariomycetes</taxon>
        <taxon>Sordariomycetidae</taxon>
        <taxon>Thyridiales</taxon>
        <taxon>Thyridiaceae</taxon>
        <taxon>Thyridium</taxon>
    </lineage>
</organism>
<feature type="signal peptide" evidence="3">
    <location>
        <begin position="1"/>
        <end position="23"/>
    </location>
</feature>
<evidence type="ECO:0000256" key="1">
    <source>
        <dbReference type="ARBA" id="ARBA00010088"/>
    </source>
</evidence>
<reference evidence="6 7" key="1">
    <citation type="submission" date="2019-06" db="EMBL/GenBank/DDBJ databases">
        <title>Draft genome sequence of the filamentous fungus Phialemoniopsis curvata isolated from diesel fuel.</title>
        <authorList>
            <person name="Varaljay V.A."/>
            <person name="Lyon W.J."/>
            <person name="Crouch A.L."/>
            <person name="Drake C.E."/>
            <person name="Hollomon J.M."/>
            <person name="Nadeau L.J."/>
            <person name="Nunn H.S."/>
            <person name="Stevenson B.S."/>
            <person name="Bojanowski C.L."/>
            <person name="Crookes-Goodson W.J."/>
        </authorList>
    </citation>
    <scope>NUCLEOTIDE SEQUENCE [LARGE SCALE GENOMIC DNA]</scope>
    <source>
        <strain evidence="6 7">D216</strain>
    </source>
</reference>
<dbReference type="RefSeq" id="XP_030990280.1">
    <property type="nucleotide sequence ID" value="XM_031144922.1"/>
</dbReference>
<keyword evidence="2" id="KW-0378">Hydrolase</keyword>
<dbReference type="EMBL" id="SKBQ01000076">
    <property type="protein sequence ID" value="TPX08569.1"/>
    <property type="molecule type" value="Genomic_DNA"/>
</dbReference>
<dbReference type="Pfam" id="PF08386">
    <property type="entry name" value="Abhydrolase_4"/>
    <property type="match status" value="1"/>
</dbReference>
<dbReference type="PANTHER" id="PTHR43248">
    <property type="entry name" value="2-SUCCINYL-6-HYDROXY-2,4-CYCLOHEXADIENE-1-CARBOXYLATE SYNTHASE"/>
    <property type="match status" value="1"/>
</dbReference>
<feature type="chain" id="PRO_5021352021" evidence="3">
    <location>
        <begin position="24"/>
        <end position="546"/>
    </location>
</feature>
<dbReference type="OrthoDB" id="425534at2759"/>
<comment type="similarity">
    <text evidence="1">Belongs to the peptidase S33 family.</text>
</comment>
<dbReference type="Proteomes" id="UP000319257">
    <property type="component" value="Unassembled WGS sequence"/>
</dbReference>
<dbReference type="GO" id="GO:0016787">
    <property type="term" value="F:hydrolase activity"/>
    <property type="evidence" value="ECO:0007669"/>
    <property type="project" value="UniProtKB-KW"/>
</dbReference>
<evidence type="ECO:0000313" key="6">
    <source>
        <dbReference type="EMBL" id="TPX08569.1"/>
    </source>
</evidence>
<feature type="domain" description="Peptidase S33 tripeptidyl aminopeptidase-like C-terminal" evidence="5">
    <location>
        <begin position="411"/>
        <end position="510"/>
    </location>
</feature>
<evidence type="ECO:0000256" key="3">
    <source>
        <dbReference type="SAM" id="SignalP"/>
    </source>
</evidence>
<dbReference type="InParanoid" id="A0A507AUH0"/>
<dbReference type="SUPFAM" id="SSF53474">
    <property type="entry name" value="alpha/beta-Hydrolases"/>
    <property type="match status" value="1"/>
</dbReference>
<keyword evidence="3" id="KW-0732">Signal</keyword>
<evidence type="ECO:0000259" key="4">
    <source>
        <dbReference type="Pfam" id="PF00561"/>
    </source>
</evidence>
<feature type="domain" description="AB hydrolase-1" evidence="4">
    <location>
        <begin position="123"/>
        <end position="270"/>
    </location>
</feature>
<evidence type="ECO:0000259" key="5">
    <source>
        <dbReference type="Pfam" id="PF08386"/>
    </source>
</evidence>
<dbReference type="InterPro" id="IPR051601">
    <property type="entry name" value="Serine_prot/Carboxylest_S33"/>
</dbReference>
<protein>
    <submittedName>
        <fullName evidence="6">Uncharacterized protein</fullName>
    </submittedName>
</protein>
<gene>
    <name evidence="6" type="ORF">E0L32_009908</name>
</gene>
<dbReference type="GeneID" id="41977355"/>
<dbReference type="Pfam" id="PF00561">
    <property type="entry name" value="Abhydrolase_1"/>
    <property type="match status" value="1"/>
</dbReference>
<dbReference type="STRING" id="1093900.A0A507AUH0"/>
<evidence type="ECO:0000313" key="7">
    <source>
        <dbReference type="Proteomes" id="UP000319257"/>
    </source>
</evidence>
<proteinExistence type="inferred from homology"/>
<dbReference type="InterPro" id="IPR029058">
    <property type="entry name" value="AB_hydrolase_fold"/>
</dbReference>
<evidence type="ECO:0000256" key="2">
    <source>
        <dbReference type="ARBA" id="ARBA00022801"/>
    </source>
</evidence>
<keyword evidence="7" id="KW-1185">Reference proteome</keyword>
<accession>A0A507AUH0</accession>